<feature type="region of interest" description="Disordered" evidence="2">
    <location>
        <begin position="282"/>
        <end position="335"/>
    </location>
</feature>
<evidence type="ECO:0000256" key="2">
    <source>
        <dbReference type="SAM" id="MobiDB-lite"/>
    </source>
</evidence>
<feature type="compositionally biased region" description="Acidic residues" evidence="2">
    <location>
        <begin position="77"/>
        <end position="86"/>
    </location>
</feature>
<evidence type="ECO:0000313" key="7">
    <source>
        <dbReference type="EMBL" id="CAE0643743.1"/>
    </source>
</evidence>
<dbReference type="GO" id="GO:0005634">
    <property type="term" value="C:nucleus"/>
    <property type="evidence" value="ECO:0007669"/>
    <property type="project" value="TreeGrafter"/>
</dbReference>
<dbReference type="PANTHER" id="PTHR13261:SF0">
    <property type="entry name" value="BRCA2 AND CDKN1A-INTERACTING PROTEIN"/>
    <property type="match status" value="1"/>
</dbReference>
<evidence type="ECO:0000313" key="6">
    <source>
        <dbReference type="EMBL" id="CAE0643741.1"/>
    </source>
</evidence>
<dbReference type="EMBL" id="HBIU01050209">
    <property type="protein sequence ID" value="CAE0643736.1"/>
    <property type="molecule type" value="Transcribed_RNA"/>
</dbReference>
<proteinExistence type="inferred from homology"/>
<name>A0A6V1VD28_HETAK</name>
<sequence>MGKKGKQQKKRPRKSATISPSQRKKSEKSTEEGFEVVPQQPDPGAFEEKDDDLQSTESSDSESEAENLPLDGTGAQDDSDEDEDVPDTAKEKGIVNVSFDFCDPNEKHFHSVRKFLETFTPSKGLNISDLADIIVAQASVGTLVCSEDEDVFAFITVLNLQFRKDSRSIKQITDTLASKCPQASKTEFEEILDSNKTGLVISRRMINLPLQLIPPLHSSLQDDIDWAKENEISEEHRNQFNLDHLIFLSPCEIVGAGKTVYYTHFEEEIFSQEATIQFLLNANPDMPPPSNLPPKKEGGGSAAPALKRGRSKVQGSGKGKGKGSAAAEARGAGGGGARTFACLVLGTGAYRRALPQIQRLVAGTIS</sequence>
<evidence type="ECO:0000313" key="4">
    <source>
        <dbReference type="EMBL" id="CAE0643736.1"/>
    </source>
</evidence>
<feature type="compositionally biased region" description="Acidic residues" evidence="2">
    <location>
        <begin position="48"/>
        <end position="65"/>
    </location>
</feature>
<evidence type="ECO:0000256" key="1">
    <source>
        <dbReference type="ARBA" id="ARBA00006781"/>
    </source>
</evidence>
<comment type="similarity">
    <text evidence="1">Belongs to the BCP1 family.</text>
</comment>
<dbReference type="PANTHER" id="PTHR13261">
    <property type="entry name" value="BRCA2 AND CDKN1A INTERACTING PROTEIN"/>
    <property type="match status" value="1"/>
</dbReference>
<evidence type="ECO:0000313" key="8">
    <source>
        <dbReference type="EMBL" id="CAE0643745.1"/>
    </source>
</evidence>
<dbReference type="InterPro" id="IPR025602">
    <property type="entry name" value="BCP1_family"/>
</dbReference>
<organism evidence="6">
    <name type="scientific">Heterosigma akashiwo</name>
    <name type="common">Chromophytic alga</name>
    <name type="synonym">Heterosigma carterae</name>
    <dbReference type="NCBI Taxonomy" id="2829"/>
    <lineage>
        <taxon>Eukaryota</taxon>
        <taxon>Sar</taxon>
        <taxon>Stramenopiles</taxon>
        <taxon>Ochrophyta</taxon>
        <taxon>Raphidophyceae</taxon>
        <taxon>Chattonellales</taxon>
        <taxon>Chattonellaceae</taxon>
        <taxon>Heterosigma</taxon>
    </lineage>
</organism>
<dbReference type="EMBL" id="HBIU01050218">
    <property type="protein sequence ID" value="CAE0643745.1"/>
    <property type="molecule type" value="Transcribed_RNA"/>
</dbReference>
<gene>
    <name evidence="3" type="ORF">HAKA00212_LOCUS22269</name>
    <name evidence="4" type="ORF">HAKA00212_LOCUS22270</name>
    <name evidence="5" type="ORF">HAKA00212_LOCUS22271</name>
    <name evidence="6" type="ORF">HAKA00212_LOCUS22273</name>
    <name evidence="7" type="ORF">HAKA00212_LOCUS22275</name>
    <name evidence="8" type="ORF">HAKA00212_LOCUS22276</name>
</gene>
<evidence type="ECO:0008006" key="9">
    <source>
        <dbReference type="Google" id="ProtNLM"/>
    </source>
</evidence>
<accession>A0A6V1VD28</accession>
<evidence type="ECO:0000313" key="5">
    <source>
        <dbReference type="EMBL" id="CAE0643737.1"/>
    </source>
</evidence>
<dbReference type="EMBL" id="HBIU01050208">
    <property type="protein sequence ID" value="CAE0643734.1"/>
    <property type="molecule type" value="Transcribed_RNA"/>
</dbReference>
<feature type="compositionally biased region" description="Basic residues" evidence="2">
    <location>
        <begin position="1"/>
        <end position="14"/>
    </location>
</feature>
<evidence type="ECO:0000313" key="3">
    <source>
        <dbReference type="EMBL" id="CAE0643734.1"/>
    </source>
</evidence>
<dbReference type="Pfam" id="PF13862">
    <property type="entry name" value="BCCIP"/>
    <property type="match status" value="1"/>
</dbReference>
<dbReference type="EMBL" id="HBIU01050212">
    <property type="protein sequence ID" value="CAE0643737.1"/>
    <property type="molecule type" value="Transcribed_RNA"/>
</dbReference>
<dbReference type="EMBL" id="HBIU01050216">
    <property type="protein sequence ID" value="CAE0643743.1"/>
    <property type="molecule type" value="Transcribed_RNA"/>
</dbReference>
<protein>
    <recommendedName>
        <fullName evidence="9">Protein BCP1</fullName>
    </recommendedName>
</protein>
<reference evidence="6" key="1">
    <citation type="submission" date="2021-01" db="EMBL/GenBank/DDBJ databases">
        <authorList>
            <person name="Corre E."/>
            <person name="Pelletier E."/>
            <person name="Niang G."/>
            <person name="Scheremetjew M."/>
            <person name="Finn R."/>
            <person name="Kale V."/>
            <person name="Holt S."/>
            <person name="Cochrane G."/>
            <person name="Meng A."/>
            <person name="Brown T."/>
            <person name="Cohen L."/>
        </authorList>
    </citation>
    <scope>NUCLEOTIDE SEQUENCE</scope>
    <source>
        <strain evidence="6">CCMP3107</strain>
    </source>
</reference>
<dbReference type="EMBL" id="HBIU01050214">
    <property type="protein sequence ID" value="CAE0643741.1"/>
    <property type="molecule type" value="Transcribed_RNA"/>
</dbReference>
<dbReference type="AlphaFoldDB" id="A0A6V1VD28"/>
<feature type="region of interest" description="Disordered" evidence="2">
    <location>
        <begin position="1"/>
        <end position="87"/>
    </location>
</feature>